<dbReference type="EMBL" id="JAPPUY010000001">
    <property type="protein sequence ID" value="MCY4744667.1"/>
    <property type="molecule type" value="Genomic_DNA"/>
</dbReference>
<sequence>MNLLGQRLPLVTPLGRAMAAVRSTLGWVAFFSFFVNLLALTSSIYMMQVYDRVLASHSLPTLLGLTLFALACLLTLAGLEVVRSRLLVRLGARLDAQLSGLLFEKTLAAGRNSQALRDLDQLRGFVTGSTMLSLLDAPWMPIYIGLVYLLHPWLGHVALLGGVVLFLLGLWNERATRAALAEAGAEMAAGARFAEISARNTDVIRAMGMLPGLARLWRQRHDYGIGLQGLASDKAALVAAWAKSVRLLLQIAVLGVGAWLVIRAECTAGVMIAASIIMGRGLAPLEQAIGGWRGFLQARESYGRLRQEIGQEKPQDEPMPLPAPKGLLAFEGVSAAPPQSRRLTLQGIDFTLQPGTCLGITGPSAAGKSTLVRLAVGVWAPAAGAVRLDGARIDESPREHVGPHIGYLPQDIELFPGSVAANIARFGEVDAERVVEAAQLAGAHAMILALPEGYDTVIGPAGANLSGGQRQRIGLARAFYGNPPLIVLDEPTSNLDAEGEAAVRQGIDEMKRRQRTVLVVAHRPALLGGTDQMLVLVGGQIVKFGATQELMPQITRKSALAPGEEAARA</sequence>
<gene>
    <name evidence="1" type="ORF">NYO99_06740</name>
</gene>
<keyword evidence="2" id="KW-1185">Reference proteome</keyword>
<evidence type="ECO:0000313" key="1">
    <source>
        <dbReference type="EMBL" id="MCY4744667.1"/>
    </source>
</evidence>
<accession>A0ACC6C8B8</accession>
<dbReference type="Proteomes" id="UP001076464">
    <property type="component" value="Unassembled WGS sequence"/>
</dbReference>
<comment type="caution">
    <text evidence="1">The sequence shown here is derived from an EMBL/GenBank/DDBJ whole genome shotgun (WGS) entry which is preliminary data.</text>
</comment>
<name>A0ACC6C8B8_9BURK</name>
<proteinExistence type="predicted"/>
<protein>
    <submittedName>
        <fullName evidence="1">Type I secretion system permease/ATPase</fullName>
    </submittedName>
</protein>
<organism evidence="1 2">
    <name type="scientific">Roseateles hydrophilus</name>
    <dbReference type="NCBI Taxonomy" id="2975054"/>
    <lineage>
        <taxon>Bacteria</taxon>
        <taxon>Pseudomonadati</taxon>
        <taxon>Pseudomonadota</taxon>
        <taxon>Betaproteobacteria</taxon>
        <taxon>Burkholderiales</taxon>
        <taxon>Sphaerotilaceae</taxon>
        <taxon>Roseateles</taxon>
    </lineage>
</organism>
<evidence type="ECO:0000313" key="2">
    <source>
        <dbReference type="Proteomes" id="UP001076464"/>
    </source>
</evidence>
<reference evidence="1" key="1">
    <citation type="submission" date="2022-08" db="EMBL/GenBank/DDBJ databases">
        <title>Genome sequencing of Pelomonas sp. UHG3.</title>
        <authorList>
            <person name="So Y."/>
        </authorList>
    </citation>
    <scope>NUCLEOTIDE SEQUENCE</scope>
    <source>
        <strain evidence="1">UHG3</strain>
    </source>
</reference>